<comment type="caution">
    <text evidence="8">The sequence shown here is derived from an EMBL/GenBank/DDBJ whole genome shotgun (WGS) entry which is preliminary data.</text>
</comment>
<dbReference type="Pfam" id="PF03015">
    <property type="entry name" value="Sterile"/>
    <property type="match status" value="1"/>
</dbReference>
<keyword evidence="5" id="KW-0175">Coiled coil</keyword>
<dbReference type="InterPro" id="IPR026055">
    <property type="entry name" value="FAR"/>
</dbReference>
<dbReference type="Gene3D" id="3.40.50.720">
    <property type="entry name" value="NAD(P)-binding Rossmann-like Domain"/>
    <property type="match status" value="1"/>
</dbReference>
<dbReference type="CDD" id="cd09071">
    <property type="entry name" value="FAR_C"/>
    <property type="match status" value="1"/>
</dbReference>
<dbReference type="SUPFAM" id="SSF51735">
    <property type="entry name" value="NAD(P)-binding Rossmann-fold domains"/>
    <property type="match status" value="1"/>
</dbReference>
<feature type="domain" description="Fatty acyl-CoA reductase C-terminal" evidence="6">
    <location>
        <begin position="395"/>
        <end position="492"/>
    </location>
</feature>
<dbReference type="PANTHER" id="PTHR11011:SF84">
    <property type="entry name" value="ACYL-COA REDUCTASE-LIKE PROTEIN, PUTATIVE-RELATED"/>
    <property type="match status" value="1"/>
</dbReference>
<accession>A0AAN9F176</accession>
<dbReference type="InterPro" id="IPR036291">
    <property type="entry name" value="NAD(P)-bd_dom_sf"/>
</dbReference>
<comment type="catalytic activity">
    <reaction evidence="4">
        <text>a long-chain fatty acyl-CoA + 2 NADPH + 2 H(+) = a long-chain primary fatty alcohol + 2 NADP(+) + CoA</text>
        <dbReference type="Rhea" id="RHEA:52716"/>
        <dbReference type="ChEBI" id="CHEBI:15378"/>
        <dbReference type="ChEBI" id="CHEBI:57287"/>
        <dbReference type="ChEBI" id="CHEBI:57783"/>
        <dbReference type="ChEBI" id="CHEBI:58349"/>
        <dbReference type="ChEBI" id="CHEBI:77396"/>
        <dbReference type="ChEBI" id="CHEBI:83139"/>
        <dbReference type="EC" id="1.2.1.84"/>
    </reaction>
</comment>
<evidence type="ECO:0000259" key="6">
    <source>
        <dbReference type="Pfam" id="PF03015"/>
    </source>
</evidence>
<dbReference type="GO" id="GO:0035336">
    <property type="term" value="P:long-chain fatty-acyl-CoA metabolic process"/>
    <property type="evidence" value="ECO:0007669"/>
    <property type="project" value="TreeGrafter"/>
</dbReference>
<reference evidence="8 9" key="1">
    <citation type="submission" date="2024-01" db="EMBL/GenBank/DDBJ databases">
        <title>The genomes of 5 underutilized Papilionoideae crops provide insights into root nodulation and disease resistance.</title>
        <authorList>
            <person name="Yuan L."/>
        </authorList>
    </citation>
    <scope>NUCLEOTIDE SEQUENCE [LARGE SCALE GENOMIC DNA]</scope>
    <source>
        <strain evidence="8">LY-2023</strain>
        <tissue evidence="8">Leaf</tissue>
    </source>
</reference>
<keyword evidence="3 4" id="KW-0443">Lipid metabolism</keyword>
<dbReference type="GO" id="GO:0010345">
    <property type="term" value="P:suberin biosynthetic process"/>
    <property type="evidence" value="ECO:0007669"/>
    <property type="project" value="TreeGrafter"/>
</dbReference>
<protein>
    <recommendedName>
        <fullName evidence="4">Fatty acyl-CoA reductase</fullName>
        <ecNumber evidence="4">1.2.1.84</ecNumber>
    </recommendedName>
</protein>
<evidence type="ECO:0000256" key="2">
    <source>
        <dbReference type="ARBA" id="ARBA00022516"/>
    </source>
</evidence>
<dbReference type="CDD" id="cd05236">
    <property type="entry name" value="FAR-N_SDR_e"/>
    <property type="match status" value="1"/>
</dbReference>
<dbReference type="Pfam" id="PF07993">
    <property type="entry name" value="NAD_binding_4"/>
    <property type="match status" value="1"/>
</dbReference>
<dbReference type="EMBL" id="JAYKXN010000008">
    <property type="protein sequence ID" value="KAK7263373.1"/>
    <property type="molecule type" value="Genomic_DNA"/>
</dbReference>
<dbReference type="GO" id="GO:0102965">
    <property type="term" value="F:alcohol-forming long-chain fatty acyl-CoA reductase activity"/>
    <property type="evidence" value="ECO:0007669"/>
    <property type="project" value="UniProtKB-EC"/>
</dbReference>
<feature type="domain" description="Thioester reductase (TE)" evidence="7">
    <location>
        <begin position="17"/>
        <end position="319"/>
    </location>
</feature>
<dbReference type="InterPro" id="IPR013120">
    <property type="entry name" value="FAR_NAD-bd"/>
</dbReference>
<comment type="function">
    <text evidence="4">Catalyzes the reduction of fatty acyl-CoA to fatty alcohols.</text>
</comment>
<feature type="coiled-coil region" evidence="5">
    <location>
        <begin position="190"/>
        <end position="217"/>
    </location>
</feature>
<evidence type="ECO:0000256" key="5">
    <source>
        <dbReference type="SAM" id="Coils"/>
    </source>
</evidence>
<organism evidence="8 9">
    <name type="scientific">Clitoria ternatea</name>
    <name type="common">Butterfly pea</name>
    <dbReference type="NCBI Taxonomy" id="43366"/>
    <lineage>
        <taxon>Eukaryota</taxon>
        <taxon>Viridiplantae</taxon>
        <taxon>Streptophyta</taxon>
        <taxon>Embryophyta</taxon>
        <taxon>Tracheophyta</taxon>
        <taxon>Spermatophyta</taxon>
        <taxon>Magnoliopsida</taxon>
        <taxon>eudicotyledons</taxon>
        <taxon>Gunneridae</taxon>
        <taxon>Pentapetalae</taxon>
        <taxon>rosids</taxon>
        <taxon>fabids</taxon>
        <taxon>Fabales</taxon>
        <taxon>Fabaceae</taxon>
        <taxon>Papilionoideae</taxon>
        <taxon>50 kb inversion clade</taxon>
        <taxon>NPAAA clade</taxon>
        <taxon>indigoferoid/millettioid clade</taxon>
        <taxon>Phaseoleae</taxon>
        <taxon>Clitoria</taxon>
    </lineage>
</organism>
<gene>
    <name evidence="8" type="ORF">RJT34_30962</name>
</gene>
<dbReference type="Proteomes" id="UP001359559">
    <property type="component" value="Unassembled WGS sequence"/>
</dbReference>
<evidence type="ECO:0000256" key="4">
    <source>
        <dbReference type="RuleBase" id="RU363097"/>
    </source>
</evidence>
<keyword evidence="9" id="KW-1185">Reference proteome</keyword>
<dbReference type="EC" id="1.2.1.84" evidence="4"/>
<keyword evidence="4" id="KW-0560">Oxidoreductase</keyword>
<evidence type="ECO:0000256" key="3">
    <source>
        <dbReference type="ARBA" id="ARBA00023098"/>
    </source>
</evidence>
<evidence type="ECO:0000313" key="9">
    <source>
        <dbReference type="Proteomes" id="UP001359559"/>
    </source>
</evidence>
<comment type="similarity">
    <text evidence="1 4">Belongs to the fatty acyl-CoA reductase family.</text>
</comment>
<keyword evidence="2 4" id="KW-0444">Lipid biosynthesis</keyword>
<proteinExistence type="inferred from homology"/>
<dbReference type="PANTHER" id="PTHR11011">
    <property type="entry name" value="MALE STERILITY PROTEIN 2-RELATED"/>
    <property type="match status" value="1"/>
</dbReference>
<dbReference type="InterPro" id="IPR033640">
    <property type="entry name" value="FAR_C"/>
</dbReference>
<evidence type="ECO:0000256" key="1">
    <source>
        <dbReference type="ARBA" id="ARBA00005928"/>
    </source>
</evidence>
<sequence length="492" mass="56217">MGSQAIFHFFKGTSILVTGATGYLAKVFIEKILRIQPEIRKVYLLIRALNADLATQRMQNEVVGIDLFRVLRDRWGEDLDSFISEKVMVIAGDISLGSLGLKDENIKNQMLQEIDIIVNFAASTKFDERFDISMGVNTMGALHVLNFAKQCHQLKLLVHTSTAYVCGEAREAIVLEKPFEMGQTLKGTLKLDIRAEMNLLEKKLDELRAMNSSENAIKCAMKSYGIERANLYGWPNTYVFTKAMGEMLTVHHKDSLPLIIIRPTMVTSTYKDPFPGWIEGLRTLDSIICGYGRGKIPCFLGHPDTILDTIPADMVINCMITAIVAHSNQTNFKNFIYHVSSSLRNPFKIYDVHNICYDYFMKTPYKNKNGKPIVISKGTLLTSMDAFNTYMKTRYILPLKVLNVVNKVFCQCSRDVYDDSHRKIKSVIRLVELYKPYVFFKAVFDDTNVENLRRATDYNMDGVRLEFDPNSIDWTEYVMKTHIPGLIKYVMK</sequence>
<name>A0AAN9F176_CLITE</name>
<evidence type="ECO:0000259" key="7">
    <source>
        <dbReference type="Pfam" id="PF07993"/>
    </source>
</evidence>
<dbReference type="AlphaFoldDB" id="A0AAN9F176"/>
<evidence type="ECO:0000313" key="8">
    <source>
        <dbReference type="EMBL" id="KAK7263373.1"/>
    </source>
</evidence>
<keyword evidence="4" id="KW-0521">NADP</keyword>
<dbReference type="GO" id="GO:0080019">
    <property type="term" value="F:alcohol-forming very long-chain fatty acyl-CoA reductase activity"/>
    <property type="evidence" value="ECO:0007669"/>
    <property type="project" value="InterPro"/>
</dbReference>